<dbReference type="EMBL" id="CP069024">
    <property type="protein sequence ID" value="QRC91631.1"/>
    <property type="molecule type" value="Genomic_DNA"/>
</dbReference>
<feature type="region of interest" description="Disordered" evidence="1">
    <location>
        <begin position="25"/>
        <end position="54"/>
    </location>
</feature>
<organism evidence="2 3">
    <name type="scientific">Phaeosphaeria nodorum (strain SN15 / ATCC MYA-4574 / FGSC 10173)</name>
    <name type="common">Glume blotch fungus</name>
    <name type="synonym">Parastagonospora nodorum</name>
    <dbReference type="NCBI Taxonomy" id="321614"/>
    <lineage>
        <taxon>Eukaryota</taxon>
        <taxon>Fungi</taxon>
        <taxon>Dikarya</taxon>
        <taxon>Ascomycota</taxon>
        <taxon>Pezizomycotina</taxon>
        <taxon>Dothideomycetes</taxon>
        <taxon>Pleosporomycetidae</taxon>
        <taxon>Pleosporales</taxon>
        <taxon>Pleosporineae</taxon>
        <taxon>Phaeosphaeriaceae</taxon>
        <taxon>Parastagonospora</taxon>
    </lineage>
</organism>
<accession>A0A7U2ERB0</accession>
<gene>
    <name evidence="2" type="ORF">JI435_401470</name>
</gene>
<dbReference type="AlphaFoldDB" id="A0A7U2ERB0"/>
<evidence type="ECO:0000313" key="3">
    <source>
        <dbReference type="Proteomes" id="UP000663193"/>
    </source>
</evidence>
<name>A0A7U2ERB0_PHANO</name>
<proteinExistence type="predicted"/>
<reference evidence="3" key="1">
    <citation type="journal article" date="2021" name="BMC Genomics">
        <title>Chromosome-level genome assembly and manually-curated proteome of model necrotroph Parastagonospora nodorum Sn15 reveals a genome-wide trove of candidate effector homologs, and redundancy of virulence-related functions within an accessory chromosome.</title>
        <authorList>
            <person name="Bertazzoni S."/>
            <person name="Jones D.A.B."/>
            <person name="Phan H.T."/>
            <person name="Tan K.-C."/>
            <person name="Hane J.K."/>
        </authorList>
    </citation>
    <scope>NUCLEOTIDE SEQUENCE [LARGE SCALE GENOMIC DNA]</scope>
    <source>
        <strain evidence="3">SN15 / ATCC MYA-4574 / FGSC 10173)</strain>
    </source>
</reference>
<keyword evidence="3" id="KW-1185">Reference proteome</keyword>
<sequence length="73" mass="8476">MRTSITSDTNLERYCSCARLEEDHFGRQDTDRRPRSTRRYDPAPNRDTIRSSPLPHCEPTGCVTTYKSCVRVL</sequence>
<feature type="compositionally biased region" description="Basic and acidic residues" evidence="1">
    <location>
        <begin position="25"/>
        <end position="41"/>
    </location>
</feature>
<dbReference type="Proteomes" id="UP000663193">
    <property type="component" value="Chromosome 2"/>
</dbReference>
<evidence type="ECO:0000256" key="1">
    <source>
        <dbReference type="SAM" id="MobiDB-lite"/>
    </source>
</evidence>
<evidence type="ECO:0000313" key="2">
    <source>
        <dbReference type="EMBL" id="QRC91631.1"/>
    </source>
</evidence>
<dbReference type="VEuPathDB" id="FungiDB:JI435_401470"/>
<protein>
    <submittedName>
        <fullName evidence="2">Uncharacterized protein</fullName>
    </submittedName>
</protein>